<reference evidence="9" key="1">
    <citation type="journal article" date="2014" name="PLoS ONE">
        <title>The genome and linkage map of the northern pike (Esox lucius): conserved synteny revealed between the salmonid sister group and the Neoteleostei.</title>
        <authorList>
            <person name="Rondeau E.B."/>
            <person name="Minkley D.R."/>
            <person name="Leong J.S."/>
            <person name="Messmer A.M."/>
            <person name="Jantzen J.R."/>
            <person name="von Schalburg K.R."/>
            <person name="Lemon C."/>
            <person name="Bird N.H."/>
            <person name="Koop B.F."/>
        </authorList>
    </citation>
    <scope>NUCLEOTIDE SEQUENCE</scope>
</reference>
<accession>A0A3P8XJV6</accession>
<feature type="compositionally biased region" description="Basic and acidic residues" evidence="6">
    <location>
        <begin position="210"/>
        <end position="230"/>
    </location>
</feature>
<feature type="region of interest" description="Disordered" evidence="6">
    <location>
        <begin position="49"/>
        <end position="281"/>
    </location>
</feature>
<dbReference type="SUPFAM" id="SSF57903">
    <property type="entry name" value="FYVE/PHD zinc finger"/>
    <property type="match status" value="1"/>
</dbReference>
<feature type="compositionally biased region" description="Basic residues" evidence="6">
    <location>
        <begin position="75"/>
        <end position="87"/>
    </location>
</feature>
<dbReference type="PANTHER" id="PTHR14571">
    <property type="entry name" value="HISTONE-LYSINE N-METHYLTRANSFERASE SET-26-RELATED"/>
    <property type="match status" value="1"/>
</dbReference>
<evidence type="ECO:0000313" key="8">
    <source>
        <dbReference type="Ensembl" id="ENSELUP00000004851.1"/>
    </source>
</evidence>
<evidence type="ECO:0000256" key="2">
    <source>
        <dbReference type="ARBA" id="ARBA00022723"/>
    </source>
</evidence>
<reference evidence="8" key="3">
    <citation type="submission" date="2025-08" db="UniProtKB">
        <authorList>
            <consortium name="Ensembl"/>
        </authorList>
    </citation>
    <scope>IDENTIFICATION</scope>
</reference>
<evidence type="ECO:0000313" key="9">
    <source>
        <dbReference type="Proteomes" id="UP000265140"/>
    </source>
</evidence>
<feature type="compositionally biased region" description="Polar residues" evidence="6">
    <location>
        <begin position="161"/>
        <end position="209"/>
    </location>
</feature>
<reference evidence="8" key="2">
    <citation type="submission" date="2020-02" db="EMBL/GenBank/DDBJ databases">
        <title>Esox lucius (northern pike) genome, fEsoLuc1, primary haplotype.</title>
        <authorList>
            <person name="Myers G."/>
            <person name="Karagic N."/>
            <person name="Meyer A."/>
            <person name="Pippel M."/>
            <person name="Reichard M."/>
            <person name="Winkler S."/>
            <person name="Tracey A."/>
            <person name="Sims Y."/>
            <person name="Howe K."/>
            <person name="Rhie A."/>
            <person name="Formenti G."/>
            <person name="Durbin R."/>
            <person name="Fedrigo O."/>
            <person name="Jarvis E.D."/>
        </authorList>
    </citation>
    <scope>NUCLEOTIDE SEQUENCE [LARGE SCALE GENOMIC DNA]</scope>
</reference>
<feature type="compositionally biased region" description="Basic and acidic residues" evidence="6">
    <location>
        <begin position="96"/>
        <end position="107"/>
    </location>
</feature>
<dbReference type="InterPro" id="IPR019786">
    <property type="entry name" value="Zinc_finger_PHD-type_CS"/>
</dbReference>
<name>A0A3P8XJV6_ESOLU</name>
<dbReference type="PANTHER" id="PTHR14571:SF13">
    <property type="entry name" value="PHD FINGER PROTEIN 13"/>
    <property type="match status" value="1"/>
</dbReference>
<feature type="compositionally biased region" description="Polar residues" evidence="6">
    <location>
        <begin position="52"/>
        <end position="70"/>
    </location>
</feature>
<keyword evidence="4" id="KW-0862">Zinc</keyword>
<dbReference type="GeneTree" id="ENSGT00530000063882"/>
<protein>
    <recommendedName>
        <fullName evidence="7">Zinc finger PHD-type domain-containing protein</fullName>
    </recommendedName>
</protein>
<dbReference type="Ensembl" id="ENSELUT00000011650.3">
    <property type="protein sequence ID" value="ENSELUP00000004851.1"/>
    <property type="gene ID" value="ENSELUG00000005955.3"/>
</dbReference>
<dbReference type="GO" id="GO:0005634">
    <property type="term" value="C:nucleus"/>
    <property type="evidence" value="ECO:0007669"/>
    <property type="project" value="UniProtKB-SubCell"/>
</dbReference>
<dbReference type="SMART" id="SM00249">
    <property type="entry name" value="PHD"/>
    <property type="match status" value="1"/>
</dbReference>
<reference evidence="8" key="4">
    <citation type="submission" date="2025-09" db="UniProtKB">
        <authorList>
            <consortium name="Ensembl"/>
        </authorList>
    </citation>
    <scope>IDENTIFICATION</scope>
</reference>
<dbReference type="InParanoid" id="A0A3P8XJV6"/>
<dbReference type="InterPro" id="IPR013083">
    <property type="entry name" value="Znf_RING/FYVE/PHD"/>
</dbReference>
<dbReference type="OMA" id="HRNKINT"/>
<dbReference type="AlphaFoldDB" id="A0A3P8XJV6"/>
<dbReference type="Gene3D" id="3.30.40.10">
    <property type="entry name" value="Zinc/RING finger domain, C3HC4 (zinc finger)"/>
    <property type="match status" value="1"/>
</dbReference>
<evidence type="ECO:0000256" key="4">
    <source>
        <dbReference type="ARBA" id="ARBA00022833"/>
    </source>
</evidence>
<dbReference type="Bgee" id="ENSELUG00000005955">
    <property type="expression patterns" value="Expressed in ovary and 15 other cell types or tissues"/>
</dbReference>
<dbReference type="Proteomes" id="UP000265140">
    <property type="component" value="Chromosome 1"/>
</dbReference>
<dbReference type="InterPro" id="IPR019787">
    <property type="entry name" value="Znf_PHD-finger"/>
</dbReference>
<dbReference type="InterPro" id="IPR001965">
    <property type="entry name" value="Znf_PHD"/>
</dbReference>
<dbReference type="GO" id="GO:0008270">
    <property type="term" value="F:zinc ion binding"/>
    <property type="evidence" value="ECO:0007669"/>
    <property type="project" value="UniProtKB-KW"/>
</dbReference>
<dbReference type="InterPro" id="IPR011011">
    <property type="entry name" value="Znf_FYVE_PHD"/>
</dbReference>
<dbReference type="STRING" id="8010.ENSELUP00000004851"/>
<comment type="subcellular location">
    <subcellularLocation>
        <location evidence="1">Nucleus</location>
    </subcellularLocation>
</comment>
<organism evidence="8 9">
    <name type="scientific">Esox lucius</name>
    <name type="common">Northern pike</name>
    <dbReference type="NCBI Taxonomy" id="8010"/>
    <lineage>
        <taxon>Eukaryota</taxon>
        <taxon>Metazoa</taxon>
        <taxon>Chordata</taxon>
        <taxon>Craniata</taxon>
        <taxon>Vertebrata</taxon>
        <taxon>Euteleostomi</taxon>
        <taxon>Actinopterygii</taxon>
        <taxon>Neopterygii</taxon>
        <taxon>Teleostei</taxon>
        <taxon>Protacanthopterygii</taxon>
        <taxon>Esociformes</taxon>
        <taxon>Esocidae</taxon>
        <taxon>Esox</taxon>
    </lineage>
</organism>
<evidence type="ECO:0000256" key="5">
    <source>
        <dbReference type="ARBA" id="ARBA00023242"/>
    </source>
</evidence>
<keyword evidence="9" id="KW-1185">Reference proteome</keyword>
<feature type="compositionally biased region" description="Basic and acidic residues" evidence="6">
    <location>
        <begin position="251"/>
        <end position="281"/>
    </location>
</feature>
<evidence type="ECO:0000256" key="1">
    <source>
        <dbReference type="ARBA" id="ARBA00004123"/>
    </source>
</evidence>
<feature type="region of interest" description="Disordered" evidence="6">
    <location>
        <begin position="295"/>
        <end position="345"/>
    </location>
</feature>
<evidence type="ECO:0000259" key="7">
    <source>
        <dbReference type="SMART" id="SM00249"/>
    </source>
</evidence>
<dbReference type="PROSITE" id="PS01359">
    <property type="entry name" value="ZF_PHD_1"/>
    <property type="match status" value="1"/>
</dbReference>
<evidence type="ECO:0000256" key="6">
    <source>
        <dbReference type="SAM" id="MobiDB-lite"/>
    </source>
</evidence>
<dbReference type="Pfam" id="PF00628">
    <property type="entry name" value="PHD"/>
    <property type="match status" value="1"/>
</dbReference>
<feature type="domain" description="Zinc finger PHD-type" evidence="7">
    <location>
        <begin position="353"/>
        <end position="397"/>
    </location>
</feature>
<keyword evidence="2" id="KW-0479">Metal-binding</keyword>
<feature type="compositionally biased region" description="Low complexity" evidence="6">
    <location>
        <begin position="316"/>
        <end position="327"/>
    </location>
</feature>
<sequence length="419" mass="46803">SITACLFPQRKRKRTVEDFNQFCTFVLAYAGYIPYPTEEWWCSESKSKESSPCNTSHSTSPWAYLTSSNPESPPHTHKEKVKRRRSDKKPGVSSQGEKKPKGGDAKKFPKSKQATPKTAVSRITEVHEPLQPESDQNNHIICPTDNITPPLALPQHDSKLPQLSLTQLFPEATPSSTLSVHWDKNNTGPTETLDSGSPGRSNTTTLQKTRSGEEDLTDKPVDMTRGHSETEPSVAGRRSSPHSPLADGETELAKKRTNDKEAGESWERSGSEEGMDRVQRSDILRMVMDRRLRGQLAEDQETGYYTEGSSNSSPDQEQGGSHYQSHHGGSDGEDTPGDQSKTQDEDDSWDLITCFCLKPFAGRPMIECSECGTWVHLSCAKIRRTHVPDVFTCQPCRDAKTNIRRSNRARIAPRKRFSD</sequence>
<keyword evidence="3" id="KW-0863">Zinc-finger</keyword>
<evidence type="ECO:0000256" key="3">
    <source>
        <dbReference type="ARBA" id="ARBA00022771"/>
    </source>
</evidence>
<dbReference type="CDD" id="cd15546">
    <property type="entry name" value="PHD_PHF13_like"/>
    <property type="match status" value="1"/>
</dbReference>
<keyword evidence="5" id="KW-0539">Nucleus</keyword>
<proteinExistence type="predicted"/>